<feature type="domain" description="Carbohydrate kinase PfkB" evidence="4">
    <location>
        <begin position="1"/>
        <end position="311"/>
    </location>
</feature>
<dbReference type="Proteomes" id="UP000030008">
    <property type="component" value="Unassembled WGS sequence"/>
</dbReference>
<proteinExistence type="inferred from homology"/>
<gene>
    <name evidence="5" type="ORF">CIAN88_15725</name>
</gene>
<evidence type="ECO:0000256" key="3">
    <source>
        <dbReference type="ARBA" id="ARBA00022777"/>
    </source>
</evidence>
<evidence type="ECO:0000256" key="1">
    <source>
        <dbReference type="ARBA" id="ARBA00010688"/>
    </source>
</evidence>
<evidence type="ECO:0000256" key="2">
    <source>
        <dbReference type="ARBA" id="ARBA00022679"/>
    </source>
</evidence>
<organism evidence="5 6">
    <name type="scientific">Clostridium innocuum</name>
    <dbReference type="NCBI Taxonomy" id="1522"/>
    <lineage>
        <taxon>Bacteria</taxon>
        <taxon>Bacillati</taxon>
        <taxon>Bacillota</taxon>
        <taxon>Clostridia</taxon>
        <taxon>Eubacteriales</taxon>
        <taxon>Clostridiaceae</taxon>
        <taxon>Clostridium</taxon>
    </lineage>
</organism>
<accession>A0A099I2R0</accession>
<dbReference type="CDD" id="cd01167">
    <property type="entry name" value="bac_FRK"/>
    <property type="match status" value="1"/>
</dbReference>
<keyword evidence="3 5" id="KW-0418">Kinase</keyword>
<dbReference type="AlphaFoldDB" id="A0A099I2R0"/>
<protein>
    <submittedName>
        <fullName evidence="5">Fructokinase</fullName>
    </submittedName>
</protein>
<keyword evidence="2" id="KW-0808">Transferase</keyword>
<dbReference type="SUPFAM" id="SSF53613">
    <property type="entry name" value="Ribokinase-like"/>
    <property type="match status" value="1"/>
</dbReference>
<name>A0A099I2R0_CLOIN</name>
<dbReference type="InterPro" id="IPR050306">
    <property type="entry name" value="PfkB_Carbo_kinase"/>
</dbReference>
<reference evidence="5 6" key="1">
    <citation type="submission" date="2014-08" db="EMBL/GenBank/DDBJ databases">
        <title>Clostridium innocuum, an unnegligible vancomycin-resistant pathogen causing extra-intestinal infections.</title>
        <authorList>
            <person name="Feng Y."/>
            <person name="Chiu C.-H."/>
        </authorList>
    </citation>
    <scope>NUCLEOTIDE SEQUENCE [LARGE SCALE GENOMIC DNA]</scope>
    <source>
        <strain evidence="5 6">AN88</strain>
    </source>
</reference>
<dbReference type="Pfam" id="PF00294">
    <property type="entry name" value="PfkB"/>
    <property type="match status" value="1"/>
</dbReference>
<dbReference type="InterPro" id="IPR011611">
    <property type="entry name" value="PfkB_dom"/>
</dbReference>
<dbReference type="GO" id="GO:0016301">
    <property type="term" value="F:kinase activity"/>
    <property type="evidence" value="ECO:0007669"/>
    <property type="project" value="UniProtKB-KW"/>
</dbReference>
<evidence type="ECO:0000313" key="5">
    <source>
        <dbReference type="EMBL" id="KGJ52259.1"/>
    </source>
</evidence>
<sequence length="312" mass="34863">MKKLLAIGEALIDMIPSNTGRIMDVEGFQPKVGGAPLNVCGAYTALGGESAMITMLGKDAFGEKIIEEMQRFHIHTEYIKQTNAANTSLAFVALDEHANREFSFYRNMGADMLLSEKDIEENWFEDCYGLHFCSVSLGDFPMKKAHNRALELAKRKNLLVSFDPNVRLPLFDDHEYLRRTIHEYMHFADILKISDEEVSFIFGSDHIEEHVQYIFDSGVKLLIYTAGKDGAAAYTKYNTAYADGIEVKAVDSTGAGDGFIGCLLYHLSRDDIHASDLDGLSEQQLKSYLDMCNKFCSISVTKEGAIASYPSR</sequence>
<dbReference type="PANTHER" id="PTHR43085">
    <property type="entry name" value="HEXOKINASE FAMILY MEMBER"/>
    <property type="match status" value="1"/>
</dbReference>
<evidence type="ECO:0000259" key="4">
    <source>
        <dbReference type="Pfam" id="PF00294"/>
    </source>
</evidence>
<comment type="similarity">
    <text evidence="1">Belongs to the carbohydrate kinase PfkB family.</text>
</comment>
<dbReference type="InterPro" id="IPR029056">
    <property type="entry name" value="Ribokinase-like"/>
</dbReference>
<dbReference type="PANTHER" id="PTHR43085:SF54">
    <property type="entry name" value="PUTATIVE-RELATED"/>
    <property type="match status" value="1"/>
</dbReference>
<evidence type="ECO:0000313" key="6">
    <source>
        <dbReference type="Proteomes" id="UP000030008"/>
    </source>
</evidence>
<dbReference type="RefSeq" id="WP_044906550.1">
    <property type="nucleotide sequence ID" value="NZ_JQIF01000076.1"/>
</dbReference>
<dbReference type="EMBL" id="JQIF01000076">
    <property type="protein sequence ID" value="KGJ52259.1"/>
    <property type="molecule type" value="Genomic_DNA"/>
</dbReference>
<comment type="caution">
    <text evidence="5">The sequence shown here is derived from an EMBL/GenBank/DDBJ whole genome shotgun (WGS) entry which is preliminary data.</text>
</comment>
<dbReference type="Gene3D" id="3.40.1190.20">
    <property type="match status" value="1"/>
</dbReference>